<dbReference type="NCBIfam" id="TIGR03425">
    <property type="entry name" value="urea_degr_2"/>
    <property type="match status" value="1"/>
</dbReference>
<organism evidence="2 3">
    <name type="scientific">Acinetobacter variabilis</name>
    <dbReference type="NCBI Taxonomy" id="70346"/>
    <lineage>
        <taxon>Bacteria</taxon>
        <taxon>Pseudomonadati</taxon>
        <taxon>Pseudomonadota</taxon>
        <taxon>Gammaproteobacteria</taxon>
        <taxon>Moraxellales</taxon>
        <taxon>Moraxellaceae</taxon>
        <taxon>Acinetobacter</taxon>
    </lineage>
</organism>
<sequence length="248" mass="27486">MGAIDNKYHNNQTLWTEILPGGHHWSGRIQKGAVLQFKALGANANVSLFCVNAEDKLERYNMPDSLKGQHTAYLTAGNVLYSDLGRVMASIVKDEAGWNDTFCGPSRPEQIEKQFGIRSFQDARNDMYQSGLDGLLVELSKFSLGQTDLSATVNLFSKVTPNDAGALSYVPSDNTEQIIELRFEMDCLVFLSAAPHGLDNSAEYQPADIRLSLFKANCLGETDICRDSCPQNQRAFQNNARYYALSNV</sequence>
<protein>
    <submittedName>
        <fullName evidence="2">DUF1989 domain-containing protein</fullName>
    </submittedName>
</protein>
<name>A0A7T8AQN7_9GAMM</name>
<evidence type="ECO:0000259" key="1">
    <source>
        <dbReference type="Pfam" id="PF09347"/>
    </source>
</evidence>
<dbReference type="RefSeq" id="WP_200228563.1">
    <property type="nucleotide sequence ID" value="NZ_CP060811.1"/>
</dbReference>
<dbReference type="PANTHER" id="PTHR31527">
    <property type="entry name" value="RE64534P"/>
    <property type="match status" value="1"/>
</dbReference>
<evidence type="ECO:0000313" key="3">
    <source>
        <dbReference type="Proteomes" id="UP000596079"/>
    </source>
</evidence>
<evidence type="ECO:0000313" key="2">
    <source>
        <dbReference type="EMBL" id="QQN86845.1"/>
    </source>
</evidence>
<accession>A0A7T8AQN7</accession>
<dbReference type="PANTHER" id="PTHR31527:SF0">
    <property type="entry name" value="RE64534P"/>
    <property type="match status" value="1"/>
</dbReference>
<dbReference type="Proteomes" id="UP000596079">
    <property type="component" value="Chromosome"/>
</dbReference>
<dbReference type="AlphaFoldDB" id="A0A7T8AQN7"/>
<dbReference type="InterPro" id="IPR017792">
    <property type="entry name" value="UAAP1"/>
</dbReference>
<dbReference type="EMBL" id="CP060811">
    <property type="protein sequence ID" value="QQN86845.1"/>
    <property type="molecule type" value="Genomic_DNA"/>
</dbReference>
<gene>
    <name evidence="2" type="ORF">IAQ69_08065</name>
</gene>
<dbReference type="Pfam" id="PF09347">
    <property type="entry name" value="DUF1989"/>
    <property type="match status" value="1"/>
</dbReference>
<feature type="domain" description="DUF1989" evidence="1">
    <location>
        <begin position="18"/>
        <end position="188"/>
    </location>
</feature>
<reference evidence="2 3" key="1">
    <citation type="submission" date="2020-08" db="EMBL/GenBank/DDBJ databases">
        <title>Emergence of ISAba1-mediated novel tet(X) in Acinetobacter variabilis from a chicken farm.</title>
        <authorList>
            <person name="Peng K."/>
            <person name="Li R."/>
        </authorList>
    </citation>
    <scope>NUCLEOTIDE SEQUENCE [LARGE SCALE GENOMIC DNA]</scope>
    <source>
        <strain evidence="2 3">XM9F202-2</strain>
    </source>
</reference>
<dbReference type="InterPro" id="IPR018959">
    <property type="entry name" value="DUF1989"/>
</dbReference>
<proteinExistence type="predicted"/>